<dbReference type="AlphaFoldDB" id="A0A1N5VKQ6"/>
<evidence type="ECO:0000259" key="8">
    <source>
        <dbReference type="PROSITE" id="PS50850"/>
    </source>
</evidence>
<organism evidence="9 10">
    <name type="scientific">Cuniculiplasma divulgatum</name>
    <dbReference type="NCBI Taxonomy" id="1673428"/>
    <lineage>
        <taxon>Archaea</taxon>
        <taxon>Methanobacteriati</taxon>
        <taxon>Thermoplasmatota</taxon>
        <taxon>Thermoplasmata</taxon>
        <taxon>Thermoplasmatales</taxon>
        <taxon>Cuniculiplasmataceae</taxon>
        <taxon>Cuniculiplasma</taxon>
    </lineage>
</organism>
<dbReference type="InterPro" id="IPR050171">
    <property type="entry name" value="MFS_Transporters"/>
</dbReference>
<keyword evidence="5 7" id="KW-1133">Transmembrane helix</keyword>
<dbReference type="Pfam" id="PF07690">
    <property type="entry name" value="MFS_1"/>
    <property type="match status" value="1"/>
</dbReference>
<dbReference type="GO" id="GO:0022857">
    <property type="term" value="F:transmembrane transporter activity"/>
    <property type="evidence" value="ECO:0007669"/>
    <property type="project" value="InterPro"/>
</dbReference>
<protein>
    <submittedName>
        <fullName evidence="9">DHA1 family major facilitator superfamily permease</fullName>
    </submittedName>
</protein>
<keyword evidence="6 7" id="KW-0472">Membrane</keyword>
<dbReference type="PANTHER" id="PTHR23517:SF14">
    <property type="entry name" value="PUTATIVE-RELATED"/>
    <property type="match status" value="1"/>
</dbReference>
<evidence type="ECO:0000256" key="4">
    <source>
        <dbReference type="ARBA" id="ARBA00022692"/>
    </source>
</evidence>
<evidence type="ECO:0000313" key="10">
    <source>
        <dbReference type="Proteomes" id="UP000195607"/>
    </source>
</evidence>
<feature type="transmembrane region" description="Helical" evidence="7">
    <location>
        <begin position="380"/>
        <end position="400"/>
    </location>
</feature>
<feature type="transmembrane region" description="Helical" evidence="7">
    <location>
        <begin position="173"/>
        <end position="191"/>
    </location>
</feature>
<dbReference type="EMBL" id="LT671858">
    <property type="protein sequence ID" value="SIM73319.1"/>
    <property type="molecule type" value="Genomic_DNA"/>
</dbReference>
<feature type="transmembrane region" description="Helical" evidence="7">
    <location>
        <begin position="262"/>
        <end position="281"/>
    </location>
</feature>
<sequence>MKQSGNDTISIFRRNGIAVVASNQFIRVFARSQMWIFLPLYLLEIRHVPYIIIGLVVFLMAISSLPLTLVAGGLIDKRGARSVIIVSNIFLGLLLLSLTLLIFENSNLYLIYMVLILSEPLMNIIGAADNVIVSDNSSVAERNSAFSIVRILQNLGFSLGPAIGGFIAGIGYGYIFLLTTVFSFSELFIYAKFLKKQQKKGESEKDDTVNMKPDIFKAFKDRPFFIVAILISLFYLILGQWGTTLTFFWKGFDNMSDFDIGLLYSVNGVVVTLGQLPVNRLLSKMEDITRINLGYIVYLFSFSLLPFFRGFIFLVLDTILITMGENIVSPSINTVISRIAPVNKRGQYFTSFQVLTGMVTPIAPVLGTFFLTVFSADLGLIWYPFTIIGTIFFLSFIPLWKKVNMREHNN</sequence>
<feature type="transmembrane region" description="Helical" evidence="7">
    <location>
        <begin position="293"/>
        <end position="312"/>
    </location>
</feature>
<feature type="transmembrane region" description="Helical" evidence="7">
    <location>
        <begin position="318"/>
        <end position="336"/>
    </location>
</feature>
<feature type="transmembrane region" description="Helical" evidence="7">
    <location>
        <begin position="348"/>
        <end position="374"/>
    </location>
</feature>
<dbReference type="InterPro" id="IPR036259">
    <property type="entry name" value="MFS_trans_sf"/>
</dbReference>
<keyword evidence="2" id="KW-0813">Transport</keyword>
<feature type="transmembrane region" description="Helical" evidence="7">
    <location>
        <begin position="83"/>
        <end position="103"/>
    </location>
</feature>
<gene>
    <name evidence="9" type="ORF">CSP5_1409</name>
</gene>
<dbReference type="SUPFAM" id="SSF103473">
    <property type="entry name" value="MFS general substrate transporter"/>
    <property type="match status" value="1"/>
</dbReference>
<name>A0A1N5VKQ6_9ARCH</name>
<dbReference type="PANTHER" id="PTHR23517">
    <property type="entry name" value="RESISTANCE PROTEIN MDTM, PUTATIVE-RELATED-RELATED"/>
    <property type="match status" value="1"/>
</dbReference>
<dbReference type="PROSITE" id="PS50850">
    <property type="entry name" value="MFS"/>
    <property type="match status" value="1"/>
</dbReference>
<evidence type="ECO:0000256" key="6">
    <source>
        <dbReference type="ARBA" id="ARBA00023136"/>
    </source>
</evidence>
<dbReference type="Gene3D" id="1.20.1250.20">
    <property type="entry name" value="MFS general substrate transporter like domains"/>
    <property type="match status" value="2"/>
</dbReference>
<comment type="subcellular location">
    <subcellularLocation>
        <location evidence="1">Cell membrane</location>
        <topology evidence="1">Multi-pass membrane protein</topology>
    </subcellularLocation>
</comment>
<dbReference type="GeneID" id="41588654"/>
<dbReference type="InterPro" id="IPR011701">
    <property type="entry name" value="MFS"/>
</dbReference>
<evidence type="ECO:0000256" key="7">
    <source>
        <dbReference type="SAM" id="Phobius"/>
    </source>
</evidence>
<evidence type="ECO:0000313" key="9">
    <source>
        <dbReference type="EMBL" id="SIM73319.1"/>
    </source>
</evidence>
<feature type="transmembrane region" description="Helical" evidence="7">
    <location>
        <begin position="50"/>
        <end position="71"/>
    </location>
</feature>
<keyword evidence="3" id="KW-1003">Cell membrane</keyword>
<keyword evidence="4 7" id="KW-0812">Transmembrane</keyword>
<dbReference type="GO" id="GO:0005886">
    <property type="term" value="C:plasma membrane"/>
    <property type="evidence" value="ECO:0007669"/>
    <property type="project" value="UniProtKB-SubCell"/>
</dbReference>
<evidence type="ECO:0000256" key="3">
    <source>
        <dbReference type="ARBA" id="ARBA00022475"/>
    </source>
</evidence>
<dbReference type="RefSeq" id="WP_148689954.1">
    <property type="nucleotide sequence ID" value="NZ_LT671858.1"/>
</dbReference>
<evidence type="ECO:0000256" key="1">
    <source>
        <dbReference type="ARBA" id="ARBA00004651"/>
    </source>
</evidence>
<proteinExistence type="predicted"/>
<feature type="domain" description="Major facilitator superfamily (MFS) profile" evidence="8">
    <location>
        <begin position="16"/>
        <end position="401"/>
    </location>
</feature>
<dbReference type="Proteomes" id="UP000195607">
    <property type="component" value="Chromosome I"/>
</dbReference>
<dbReference type="InterPro" id="IPR020846">
    <property type="entry name" value="MFS_dom"/>
</dbReference>
<evidence type="ECO:0000256" key="5">
    <source>
        <dbReference type="ARBA" id="ARBA00022989"/>
    </source>
</evidence>
<evidence type="ECO:0000256" key="2">
    <source>
        <dbReference type="ARBA" id="ARBA00022448"/>
    </source>
</evidence>
<accession>A0A1N5VKQ6</accession>
<feature type="transmembrane region" description="Helical" evidence="7">
    <location>
        <begin position="224"/>
        <end position="242"/>
    </location>
</feature>
<reference evidence="9 10" key="1">
    <citation type="submission" date="2016-04" db="EMBL/GenBank/DDBJ databases">
        <authorList>
            <person name="Evans L.H."/>
            <person name="Alamgir A."/>
            <person name="Owens N."/>
            <person name="Weber N.D."/>
            <person name="Virtaneva K."/>
            <person name="Barbian K."/>
            <person name="Babar A."/>
            <person name="Rosenke K."/>
        </authorList>
    </citation>
    <scope>NUCLEOTIDE SEQUENCE [LARGE SCALE GENOMIC DNA]</scope>
    <source>
        <strain evidence="10">S5(T) (JCM 30642 \VKM B-2941)</strain>
    </source>
</reference>